<organism evidence="2 3">
    <name type="scientific">Cannabis sativa</name>
    <name type="common">Hemp</name>
    <name type="synonym">Marijuana</name>
    <dbReference type="NCBI Taxonomy" id="3483"/>
    <lineage>
        <taxon>Eukaryota</taxon>
        <taxon>Viridiplantae</taxon>
        <taxon>Streptophyta</taxon>
        <taxon>Embryophyta</taxon>
        <taxon>Tracheophyta</taxon>
        <taxon>Spermatophyta</taxon>
        <taxon>Magnoliopsida</taxon>
        <taxon>eudicotyledons</taxon>
        <taxon>Gunneridae</taxon>
        <taxon>Pentapetalae</taxon>
        <taxon>rosids</taxon>
        <taxon>fabids</taxon>
        <taxon>Rosales</taxon>
        <taxon>Cannabaceae</taxon>
        <taxon>Cannabis</taxon>
    </lineage>
</organism>
<dbReference type="InterPro" id="IPR012862">
    <property type="entry name" value="DUF1635"/>
</dbReference>
<reference evidence="2 3" key="1">
    <citation type="journal article" date="2020" name="bioRxiv">
        <title>Sequence and annotation of 42 cannabis genomes reveals extensive copy number variation in cannabinoid synthesis and pathogen resistance genes.</title>
        <authorList>
            <person name="Mckernan K.J."/>
            <person name="Helbert Y."/>
            <person name="Kane L.T."/>
            <person name="Ebling H."/>
            <person name="Zhang L."/>
            <person name="Liu B."/>
            <person name="Eaton Z."/>
            <person name="Mclaughlin S."/>
            <person name="Kingan S."/>
            <person name="Baybayan P."/>
            <person name="Concepcion G."/>
            <person name="Jordan M."/>
            <person name="Riva A."/>
            <person name="Barbazuk W."/>
            <person name="Harkins T."/>
        </authorList>
    </citation>
    <scope>NUCLEOTIDE SEQUENCE [LARGE SCALE GENOMIC DNA]</scope>
    <source>
        <strain evidence="3">cv. Jamaican Lion 4</strain>
        <tissue evidence="2">Leaf</tissue>
    </source>
</reference>
<name>A0A7J6FF40_CANSA</name>
<gene>
    <name evidence="2" type="ORF">G4B88_020443</name>
</gene>
<dbReference type="Pfam" id="PF07795">
    <property type="entry name" value="DUF1635"/>
    <property type="match status" value="1"/>
</dbReference>
<keyword evidence="3" id="KW-1185">Reference proteome</keyword>
<proteinExistence type="predicted"/>
<dbReference type="EMBL" id="JAATIQ010000222">
    <property type="protein sequence ID" value="KAF4369311.1"/>
    <property type="molecule type" value="Genomic_DNA"/>
</dbReference>
<dbReference type="PANTHER" id="PTHR33431:SF12">
    <property type="entry name" value="HIGH MOBILITY GROUP BOX PROTEIN, PUTATIVE (DUF1635)-RELATED"/>
    <property type="match status" value="1"/>
</dbReference>
<comment type="caution">
    <text evidence="2">The sequence shown here is derived from an EMBL/GenBank/DDBJ whole genome shotgun (WGS) entry which is preliminary data.</text>
</comment>
<evidence type="ECO:0000313" key="2">
    <source>
        <dbReference type="EMBL" id="KAF4369311.1"/>
    </source>
</evidence>
<dbReference type="AlphaFoldDB" id="A0A7J6FF40"/>
<keyword evidence="1" id="KW-0175">Coiled coil</keyword>
<feature type="coiled-coil region" evidence="1">
    <location>
        <begin position="26"/>
        <end position="78"/>
    </location>
</feature>
<accession>A0A7J6FF40</accession>
<evidence type="ECO:0000313" key="3">
    <source>
        <dbReference type="Proteomes" id="UP000583929"/>
    </source>
</evidence>
<dbReference type="Proteomes" id="UP000583929">
    <property type="component" value="Unassembled WGS sequence"/>
</dbReference>
<protein>
    <submittedName>
        <fullName evidence="2">Uncharacterized protein</fullName>
    </submittedName>
</protein>
<sequence length="290" mass="31716">MEELGLGWSLYQEASQQNISALNYKLQRTKVELESVKMEAKAQMEKNEEYLRSLLDFLKTALKERDEARNQLQKVQYMFSLPQTESPILMPSAKANSSITESNSLSETYNHHSHGSSPVESFFDAAAVSSPEFSNINMDDSSQMGFSMSSVPAPLNIDPASVVIENLSKGKPLPEKGKLLQAVLGAGTLLHNLLLAGPLPSWRNPPPLQPFKIPPVSIKGTGEGSSGYNQKPVDNSYVPQKAVQYSQSCSASMLNFSGGTSSSSLNNSTVLSMSSSYNDQIPIVKRQRLH</sequence>
<evidence type="ECO:0000256" key="1">
    <source>
        <dbReference type="SAM" id="Coils"/>
    </source>
</evidence>
<dbReference type="PANTHER" id="PTHR33431">
    <property type="entry name" value="ENABLED-LIKE PROTEIN (DUF1635)"/>
    <property type="match status" value="1"/>
</dbReference>